<sequence length="75" mass="8332">MSSIDLSGDGGVIKEIYQEGAGETPPEGYEIRAHYTGTLLDGTKFDSSRDRNAEFKVRVLLTMCQVCRSDWLTES</sequence>
<keyword evidence="1" id="KW-0697">Rotamase</keyword>
<dbReference type="EMBL" id="JAKCXM010007258">
    <property type="protein sequence ID" value="KAJ0388677.1"/>
    <property type="molecule type" value="Genomic_DNA"/>
</dbReference>
<dbReference type="Gene3D" id="3.10.50.40">
    <property type="match status" value="1"/>
</dbReference>
<dbReference type="InterPro" id="IPR001179">
    <property type="entry name" value="PPIase_FKBP_dom"/>
</dbReference>
<keyword evidence="1" id="KW-0413">Isomerase</keyword>
<evidence type="ECO:0000313" key="3">
    <source>
        <dbReference type="EMBL" id="KAJ0388677.1"/>
    </source>
</evidence>
<evidence type="ECO:0000256" key="1">
    <source>
        <dbReference type="PROSITE-ProRule" id="PRU00277"/>
    </source>
</evidence>
<evidence type="ECO:0000313" key="4">
    <source>
        <dbReference type="Proteomes" id="UP001209570"/>
    </source>
</evidence>
<comment type="caution">
    <text evidence="3">The sequence shown here is derived from an EMBL/GenBank/DDBJ whole genome shotgun (WGS) entry which is preliminary data.</text>
</comment>
<evidence type="ECO:0000259" key="2">
    <source>
        <dbReference type="PROSITE" id="PS50059"/>
    </source>
</evidence>
<dbReference type="GO" id="GO:0003755">
    <property type="term" value="F:peptidyl-prolyl cis-trans isomerase activity"/>
    <property type="evidence" value="ECO:0007669"/>
    <property type="project" value="UniProtKB-KW"/>
</dbReference>
<comment type="catalytic activity">
    <reaction evidence="1">
        <text>[protein]-peptidylproline (omega=180) = [protein]-peptidylproline (omega=0)</text>
        <dbReference type="Rhea" id="RHEA:16237"/>
        <dbReference type="Rhea" id="RHEA-COMP:10747"/>
        <dbReference type="Rhea" id="RHEA-COMP:10748"/>
        <dbReference type="ChEBI" id="CHEBI:83833"/>
        <dbReference type="ChEBI" id="CHEBI:83834"/>
        <dbReference type="EC" id="5.2.1.8"/>
    </reaction>
</comment>
<dbReference type="SUPFAM" id="SSF54534">
    <property type="entry name" value="FKBP-like"/>
    <property type="match status" value="1"/>
</dbReference>
<dbReference type="AlphaFoldDB" id="A0AAD5L413"/>
<proteinExistence type="predicted"/>
<dbReference type="Pfam" id="PF00254">
    <property type="entry name" value="FKBP_C"/>
    <property type="match status" value="1"/>
</dbReference>
<dbReference type="PROSITE" id="PS50059">
    <property type="entry name" value="FKBP_PPIASE"/>
    <property type="match status" value="1"/>
</dbReference>
<gene>
    <name evidence="3" type="ORF">P43SY_011169</name>
</gene>
<keyword evidence="4" id="KW-1185">Reference proteome</keyword>
<reference evidence="3" key="1">
    <citation type="submission" date="2021-12" db="EMBL/GenBank/DDBJ databases">
        <title>Prjna785345.</title>
        <authorList>
            <person name="Rujirawat T."/>
            <person name="Krajaejun T."/>
        </authorList>
    </citation>
    <scope>NUCLEOTIDE SEQUENCE</scope>
    <source>
        <strain evidence="3">Pi057C3</strain>
    </source>
</reference>
<name>A0AAD5L413_PYTIN</name>
<organism evidence="3 4">
    <name type="scientific">Pythium insidiosum</name>
    <name type="common">Pythiosis disease agent</name>
    <dbReference type="NCBI Taxonomy" id="114742"/>
    <lineage>
        <taxon>Eukaryota</taxon>
        <taxon>Sar</taxon>
        <taxon>Stramenopiles</taxon>
        <taxon>Oomycota</taxon>
        <taxon>Peronosporomycetes</taxon>
        <taxon>Pythiales</taxon>
        <taxon>Pythiaceae</taxon>
        <taxon>Pythium</taxon>
    </lineage>
</organism>
<dbReference type="EC" id="5.2.1.8" evidence="1"/>
<protein>
    <recommendedName>
        <fullName evidence="1">peptidylprolyl isomerase</fullName>
        <ecNumber evidence="1">5.2.1.8</ecNumber>
    </recommendedName>
</protein>
<feature type="domain" description="PPIase FKBP-type" evidence="2">
    <location>
        <begin position="28"/>
        <end position="59"/>
    </location>
</feature>
<accession>A0AAD5L413</accession>
<dbReference type="Proteomes" id="UP001209570">
    <property type="component" value="Unassembled WGS sequence"/>
</dbReference>
<dbReference type="InterPro" id="IPR046357">
    <property type="entry name" value="PPIase_dom_sf"/>
</dbReference>